<evidence type="ECO:0000313" key="3">
    <source>
        <dbReference type="EMBL" id="SFV74455.1"/>
    </source>
</evidence>
<protein>
    <submittedName>
        <fullName evidence="3">Zinc protease-like protein</fullName>
    </submittedName>
</protein>
<keyword evidence="3" id="KW-0645">Protease</keyword>
<dbReference type="InterPro" id="IPR011249">
    <property type="entry name" value="Metalloenz_LuxS/M16"/>
</dbReference>
<dbReference type="AlphaFoldDB" id="A0A1W1D1C9"/>
<accession>A0A1W1D1C9</accession>
<dbReference type="Pfam" id="PF05193">
    <property type="entry name" value="Peptidase_M16_C"/>
    <property type="match status" value="1"/>
</dbReference>
<dbReference type="GO" id="GO:0046872">
    <property type="term" value="F:metal ion binding"/>
    <property type="evidence" value="ECO:0007669"/>
    <property type="project" value="InterPro"/>
</dbReference>
<sequence>MKILLFIILFIGEILMGAKIKYIEVDGSKIPVIFEKDTRLPLVNMQFVFTNSGSVTDTKKAGLAKLSAKLLNQGTQKEGAVAFAQMLEEKAIYISAVAGKETFVIEASSLKEEFDDTLSYFHQLLDDPNLTQETLEKIKTMTIGSLMRKAGDFDYVASTTLKSILFEGTVLAQPSRGSVESVKSITLEDIQTFLSHHITQSNLIIVLGGDVNFKDIKEKIKNIIKDFPKGKKEPLKKYNTIKTPKEKIIRRNTKQAYIYFGSPYYMDREDEDYYKARVAMFILGSGGFGSRLMEEIRVKKGLAYSAYARVSVTHSSSYMSGYLQTKIDSMEDAKKTVNDVIANFVKNGVTQEELDQTKKFLLGSEPLRVETLNQKLYRSFQEYYNNQPLGSSQKELQKIKNLSLDALNKFIKSHSEITQLSYSIVTK</sequence>
<name>A0A1W1D1C9_9ZZZZ</name>
<gene>
    <name evidence="3" type="ORF">MNB_SM-3-1367</name>
</gene>
<feature type="domain" description="Peptidase M16 N-terminal" evidence="1">
    <location>
        <begin position="48"/>
        <end position="140"/>
    </location>
</feature>
<dbReference type="Pfam" id="PF00675">
    <property type="entry name" value="Peptidase_M16"/>
    <property type="match status" value="1"/>
</dbReference>
<dbReference type="Gene3D" id="3.30.830.10">
    <property type="entry name" value="Metalloenzyme, LuxS/M16 peptidase-like"/>
    <property type="match status" value="2"/>
</dbReference>
<proteinExistence type="predicted"/>
<keyword evidence="3" id="KW-0378">Hydrolase</keyword>
<evidence type="ECO:0000259" key="1">
    <source>
        <dbReference type="Pfam" id="PF00675"/>
    </source>
</evidence>
<dbReference type="SUPFAM" id="SSF63411">
    <property type="entry name" value="LuxS/MPP-like metallohydrolase"/>
    <property type="match status" value="2"/>
</dbReference>
<dbReference type="GO" id="GO:0006508">
    <property type="term" value="P:proteolysis"/>
    <property type="evidence" value="ECO:0007669"/>
    <property type="project" value="UniProtKB-KW"/>
</dbReference>
<dbReference type="InterPro" id="IPR050361">
    <property type="entry name" value="MPP/UQCRC_Complex"/>
</dbReference>
<feature type="domain" description="Peptidase M16 C-terminal" evidence="2">
    <location>
        <begin position="184"/>
        <end position="359"/>
    </location>
</feature>
<dbReference type="PANTHER" id="PTHR11851:SF225">
    <property type="entry name" value="NON-PEPTIDASE HOMOLOG YMXG"/>
    <property type="match status" value="1"/>
</dbReference>
<dbReference type="PANTHER" id="PTHR11851">
    <property type="entry name" value="METALLOPROTEASE"/>
    <property type="match status" value="1"/>
</dbReference>
<evidence type="ECO:0000259" key="2">
    <source>
        <dbReference type="Pfam" id="PF05193"/>
    </source>
</evidence>
<organism evidence="3">
    <name type="scientific">hydrothermal vent metagenome</name>
    <dbReference type="NCBI Taxonomy" id="652676"/>
    <lineage>
        <taxon>unclassified sequences</taxon>
        <taxon>metagenomes</taxon>
        <taxon>ecological metagenomes</taxon>
    </lineage>
</organism>
<reference evidence="3" key="1">
    <citation type="submission" date="2016-10" db="EMBL/GenBank/DDBJ databases">
        <authorList>
            <person name="de Groot N.N."/>
        </authorList>
    </citation>
    <scope>NUCLEOTIDE SEQUENCE</scope>
</reference>
<dbReference type="InterPro" id="IPR011765">
    <property type="entry name" value="Pept_M16_N"/>
</dbReference>
<dbReference type="EMBL" id="FPHP01000001">
    <property type="protein sequence ID" value="SFV74455.1"/>
    <property type="molecule type" value="Genomic_DNA"/>
</dbReference>
<dbReference type="InterPro" id="IPR007863">
    <property type="entry name" value="Peptidase_M16_C"/>
</dbReference>
<dbReference type="GO" id="GO:0008233">
    <property type="term" value="F:peptidase activity"/>
    <property type="evidence" value="ECO:0007669"/>
    <property type="project" value="UniProtKB-KW"/>
</dbReference>